<proteinExistence type="inferred from homology"/>
<dbReference type="AlphaFoldDB" id="A0AAV8WE50"/>
<keyword evidence="13" id="KW-1185">Reference proteome</keyword>
<gene>
    <name evidence="12" type="ORF">NQ315_000768</name>
</gene>
<dbReference type="PANTHER" id="PTHR31576">
    <property type="entry name" value="TATA BOX-BINDING PROTEIN-ASSOCIATED FACTOR RNA POLYMERASE I SUBUNIT B"/>
    <property type="match status" value="1"/>
</dbReference>
<feature type="compositionally biased region" description="Polar residues" evidence="10">
    <location>
        <begin position="173"/>
        <end position="192"/>
    </location>
</feature>
<accession>A0AAV8WE50</accession>
<keyword evidence="9" id="KW-0539">Nucleus</keyword>
<keyword evidence="3" id="KW-0479">Metal-binding</keyword>
<evidence type="ECO:0000313" key="12">
    <source>
        <dbReference type="EMBL" id="KAJ8924618.1"/>
    </source>
</evidence>
<reference evidence="12 13" key="1">
    <citation type="journal article" date="2023" name="Insect Mol. Biol.">
        <title>Genome sequencing provides insights into the evolution of gene families encoding plant cell wall-degrading enzymes in longhorned beetles.</title>
        <authorList>
            <person name="Shin N.R."/>
            <person name="Okamura Y."/>
            <person name="Kirsch R."/>
            <person name="Pauchet Y."/>
        </authorList>
    </citation>
    <scope>NUCLEOTIDE SEQUENCE [LARGE SCALE GENOMIC DNA]</scope>
    <source>
        <strain evidence="12">EAD_L_NR</strain>
    </source>
</reference>
<keyword evidence="8" id="KW-0804">Transcription</keyword>
<evidence type="ECO:0000256" key="4">
    <source>
        <dbReference type="ARBA" id="ARBA00022771"/>
    </source>
</evidence>
<evidence type="ECO:0000256" key="1">
    <source>
        <dbReference type="ARBA" id="ARBA00004604"/>
    </source>
</evidence>
<dbReference type="InterPro" id="IPR048538">
    <property type="entry name" value="Rrn7_cyclin_C"/>
</dbReference>
<evidence type="ECO:0000256" key="3">
    <source>
        <dbReference type="ARBA" id="ARBA00022723"/>
    </source>
</evidence>
<evidence type="ECO:0000256" key="6">
    <source>
        <dbReference type="ARBA" id="ARBA00023015"/>
    </source>
</evidence>
<protein>
    <recommendedName>
        <fullName evidence="11">Rrn7/TAF1B C-terminal cyclin domain-containing protein</fullName>
    </recommendedName>
</protein>
<dbReference type="GO" id="GO:0070860">
    <property type="term" value="C:RNA polymerase I core factor complex"/>
    <property type="evidence" value="ECO:0007669"/>
    <property type="project" value="InterPro"/>
</dbReference>
<evidence type="ECO:0000259" key="11">
    <source>
        <dbReference type="Pfam" id="PF20645"/>
    </source>
</evidence>
<comment type="subcellular location">
    <subcellularLocation>
        <location evidence="1">Nucleus</location>
        <location evidence="1">Nucleolus</location>
    </subcellularLocation>
</comment>
<evidence type="ECO:0000256" key="8">
    <source>
        <dbReference type="ARBA" id="ARBA00023163"/>
    </source>
</evidence>
<dbReference type="InterPro" id="IPR033599">
    <property type="entry name" value="TAF1B/Rrn7"/>
</dbReference>
<comment type="caution">
    <text evidence="12">The sequence shown here is derived from an EMBL/GenBank/DDBJ whole genome shotgun (WGS) entry which is preliminary data.</text>
</comment>
<sequence>MECETCGATNFYNESGYFICKECNTQSQEVGQHLMFDAEVTQVKGLRKQKKEQKENLDSKITSWECYNIVMCSLTNQLIDLGADKTLKPIVKCLWMRYLHKLEVFDLKKNAKPRLQLVNSKRDLNIVYGVEPKKPKRKKSEASSDSSVSRSSRRDQSRRKRAMFKTDLEDVSKQSTPATSSLHNETLTSLKSPSEKSEKTNEPLYFNRYGNKELKNKLTYRHYRKHKLDTRQTLKCHKLTYSNCSEKYKNSIYFLSPIKLYCILYLGLLINRDEIQLGDLFRFIREGHLSFNSYIELFPEEYMDKFLNIQNNSKNSLFSNHCFRTTAAKIAVFLKVTPYIKSVDLTALCKRYCTEMNLPDSVYETVVNMISKTSPKLTFSCNSKSIPNYEGRAMSIIMFILKLLFGLDGVTELEISKYAQSLNNLNINIPKMFDIMKWLEYVCYRRLMISEHHFPSAYLNDSEEVDSDLFLKYINSQEIKYNENLKLNREMQSYKELLSKHVKDHSDVSFKFEPSLTPFTDYSKTLKSPKPNQYLDLVSSDLQVKNGGANDNWVIQELQTYSTLNILTDLNRKLIPVEITKGVSENIDDEVCSKKKPPNKKLDPRYIQKTHNKCLQHVFRENEIYVKRVSKQVDIDIDSDGDDEVLKPSTYNNHYNPYERYWLHLQGHINLINKTDFDAHYSKFTGNFKLIFNECARTIEQNAQELLLEFQFTELFLVYSATYHAKNCETKKMQLVHKRLRCFIDQANRLW</sequence>
<dbReference type="Proteomes" id="UP001159042">
    <property type="component" value="Unassembled WGS sequence"/>
</dbReference>
<evidence type="ECO:0000256" key="2">
    <source>
        <dbReference type="ARBA" id="ARBA00006899"/>
    </source>
</evidence>
<evidence type="ECO:0000256" key="7">
    <source>
        <dbReference type="ARBA" id="ARBA00023125"/>
    </source>
</evidence>
<keyword evidence="4" id="KW-0863">Zinc-finger</keyword>
<feature type="region of interest" description="Disordered" evidence="10">
    <location>
        <begin position="128"/>
        <end position="203"/>
    </location>
</feature>
<dbReference type="PANTHER" id="PTHR31576:SF2">
    <property type="entry name" value="TATA BOX-BINDING PROTEIN-ASSOCIATED FACTOR RNA POLYMERASE I SUBUNIT B"/>
    <property type="match status" value="1"/>
</dbReference>
<keyword evidence="5" id="KW-0862">Zinc</keyword>
<organism evidence="12 13">
    <name type="scientific">Exocentrus adspersus</name>
    <dbReference type="NCBI Taxonomy" id="1586481"/>
    <lineage>
        <taxon>Eukaryota</taxon>
        <taxon>Metazoa</taxon>
        <taxon>Ecdysozoa</taxon>
        <taxon>Arthropoda</taxon>
        <taxon>Hexapoda</taxon>
        <taxon>Insecta</taxon>
        <taxon>Pterygota</taxon>
        <taxon>Neoptera</taxon>
        <taxon>Endopterygota</taxon>
        <taxon>Coleoptera</taxon>
        <taxon>Polyphaga</taxon>
        <taxon>Cucujiformia</taxon>
        <taxon>Chrysomeloidea</taxon>
        <taxon>Cerambycidae</taxon>
        <taxon>Lamiinae</taxon>
        <taxon>Acanthocinini</taxon>
        <taxon>Exocentrus</taxon>
    </lineage>
</organism>
<keyword evidence="6" id="KW-0805">Transcription regulation</keyword>
<feature type="domain" description="Rrn7/TAF1B C-terminal cyclin" evidence="11">
    <location>
        <begin position="317"/>
        <end position="443"/>
    </location>
</feature>
<evidence type="ECO:0000256" key="9">
    <source>
        <dbReference type="ARBA" id="ARBA00023242"/>
    </source>
</evidence>
<evidence type="ECO:0000313" key="13">
    <source>
        <dbReference type="Proteomes" id="UP001159042"/>
    </source>
</evidence>
<comment type="similarity">
    <text evidence="2">Belongs to the RRN7/TAF1B family.</text>
</comment>
<dbReference type="GO" id="GO:0001164">
    <property type="term" value="F:RNA polymerase I core promoter sequence-specific DNA binding"/>
    <property type="evidence" value="ECO:0007669"/>
    <property type="project" value="InterPro"/>
</dbReference>
<dbReference type="GO" id="GO:0005668">
    <property type="term" value="C:RNA polymerase transcription factor SL1 complex"/>
    <property type="evidence" value="ECO:0007669"/>
    <property type="project" value="TreeGrafter"/>
</dbReference>
<keyword evidence="7" id="KW-0238">DNA-binding</keyword>
<evidence type="ECO:0000256" key="5">
    <source>
        <dbReference type="ARBA" id="ARBA00022833"/>
    </source>
</evidence>
<dbReference type="GO" id="GO:0008270">
    <property type="term" value="F:zinc ion binding"/>
    <property type="evidence" value="ECO:0007669"/>
    <property type="project" value="UniProtKB-KW"/>
</dbReference>
<dbReference type="Pfam" id="PF20645">
    <property type="entry name" value="Rrn7_cyclin_C"/>
    <property type="match status" value="1"/>
</dbReference>
<name>A0AAV8WE50_9CUCU</name>
<dbReference type="GO" id="GO:0042790">
    <property type="term" value="P:nucleolar large rRNA transcription by RNA polymerase I"/>
    <property type="evidence" value="ECO:0007669"/>
    <property type="project" value="TreeGrafter"/>
</dbReference>
<dbReference type="EMBL" id="JANEYG010000002">
    <property type="protein sequence ID" value="KAJ8924618.1"/>
    <property type="molecule type" value="Genomic_DNA"/>
</dbReference>
<evidence type="ECO:0000256" key="10">
    <source>
        <dbReference type="SAM" id="MobiDB-lite"/>
    </source>
</evidence>